<dbReference type="EnsemblPlants" id="Pp3c3_9120V3.2">
    <property type="protein sequence ID" value="PAC:32941754.CDS.1"/>
    <property type="gene ID" value="Pp3c3_9120"/>
</dbReference>
<sequence>MKDMENKYLKFFIHMILLWMEKIIEKDNTNIKEATRDKERYKKNIQKWSSY</sequence>
<keyword evidence="1" id="KW-0175">Coiled coil</keyword>
<keyword evidence="4" id="KW-1185">Reference proteome</keyword>
<evidence type="ECO:0000313" key="4">
    <source>
        <dbReference type="Proteomes" id="UP000006727"/>
    </source>
</evidence>
<dbReference type="Proteomes" id="UP000006727">
    <property type="component" value="Chromosome 3"/>
</dbReference>
<gene>
    <name evidence="2" type="ORF">PHYPA_004163</name>
</gene>
<protein>
    <submittedName>
        <fullName evidence="2 3">Uncharacterized protein</fullName>
    </submittedName>
</protein>
<feature type="coiled-coil region" evidence="1">
    <location>
        <begin position="24"/>
        <end position="51"/>
    </location>
</feature>
<evidence type="ECO:0000313" key="2">
    <source>
        <dbReference type="EMBL" id="PNR57170.1"/>
    </source>
</evidence>
<evidence type="ECO:0000313" key="3">
    <source>
        <dbReference type="EnsemblPlants" id="PAC:32941753.CDS.1"/>
    </source>
</evidence>
<reference evidence="2 4" key="1">
    <citation type="journal article" date="2008" name="Science">
        <title>The Physcomitrella genome reveals evolutionary insights into the conquest of land by plants.</title>
        <authorList>
            <person name="Rensing S."/>
            <person name="Lang D."/>
            <person name="Zimmer A."/>
            <person name="Terry A."/>
            <person name="Salamov A."/>
            <person name="Shapiro H."/>
            <person name="Nishiyama T."/>
            <person name="Perroud P.-F."/>
            <person name="Lindquist E."/>
            <person name="Kamisugi Y."/>
            <person name="Tanahashi T."/>
            <person name="Sakakibara K."/>
            <person name="Fujita T."/>
            <person name="Oishi K."/>
            <person name="Shin-I T."/>
            <person name="Kuroki Y."/>
            <person name="Toyoda A."/>
            <person name="Suzuki Y."/>
            <person name="Hashimoto A."/>
            <person name="Yamaguchi K."/>
            <person name="Sugano A."/>
            <person name="Kohara Y."/>
            <person name="Fujiyama A."/>
            <person name="Anterola A."/>
            <person name="Aoki S."/>
            <person name="Ashton N."/>
            <person name="Barbazuk W.B."/>
            <person name="Barker E."/>
            <person name="Bennetzen J."/>
            <person name="Bezanilla M."/>
            <person name="Blankenship R."/>
            <person name="Cho S.H."/>
            <person name="Dutcher S."/>
            <person name="Estelle M."/>
            <person name="Fawcett J.A."/>
            <person name="Gundlach H."/>
            <person name="Hanada K."/>
            <person name="Heyl A."/>
            <person name="Hicks K.A."/>
            <person name="Hugh J."/>
            <person name="Lohr M."/>
            <person name="Mayer K."/>
            <person name="Melkozernov A."/>
            <person name="Murata T."/>
            <person name="Nelson D."/>
            <person name="Pils B."/>
            <person name="Prigge M."/>
            <person name="Reiss B."/>
            <person name="Renner T."/>
            <person name="Rombauts S."/>
            <person name="Rushton P."/>
            <person name="Sanderfoot A."/>
            <person name="Schween G."/>
            <person name="Shiu S.-H."/>
            <person name="Stueber K."/>
            <person name="Theodoulou F.L."/>
            <person name="Tu H."/>
            <person name="Van de Peer Y."/>
            <person name="Verrier P.J."/>
            <person name="Waters E."/>
            <person name="Wood A."/>
            <person name="Yang L."/>
            <person name="Cove D."/>
            <person name="Cuming A."/>
            <person name="Hasebe M."/>
            <person name="Lucas S."/>
            <person name="Mishler D.B."/>
            <person name="Reski R."/>
            <person name="Grigoriev I."/>
            <person name="Quatrano R.S."/>
            <person name="Boore J.L."/>
        </authorList>
    </citation>
    <scope>NUCLEOTIDE SEQUENCE [LARGE SCALE GENOMIC DNA]</scope>
    <source>
        <strain evidence="3 4">cv. Gransden 2004</strain>
    </source>
</reference>
<dbReference type="EMBL" id="ABEU02000003">
    <property type="protein sequence ID" value="PNR57170.1"/>
    <property type="molecule type" value="Genomic_DNA"/>
</dbReference>
<dbReference type="EnsemblPlants" id="Pp3c3_9120V3.1">
    <property type="protein sequence ID" value="PAC:32941753.CDS.1"/>
    <property type="gene ID" value="Pp3c3_9120"/>
</dbReference>
<reference evidence="2 4" key="2">
    <citation type="journal article" date="2018" name="Plant J.">
        <title>The Physcomitrella patens chromosome-scale assembly reveals moss genome structure and evolution.</title>
        <authorList>
            <person name="Lang D."/>
            <person name="Ullrich K.K."/>
            <person name="Murat F."/>
            <person name="Fuchs J."/>
            <person name="Jenkins J."/>
            <person name="Haas F.B."/>
            <person name="Piednoel M."/>
            <person name="Gundlach H."/>
            <person name="Van Bel M."/>
            <person name="Meyberg R."/>
            <person name="Vives C."/>
            <person name="Morata J."/>
            <person name="Symeonidi A."/>
            <person name="Hiss M."/>
            <person name="Muchero W."/>
            <person name="Kamisugi Y."/>
            <person name="Saleh O."/>
            <person name="Blanc G."/>
            <person name="Decker E.L."/>
            <person name="van Gessel N."/>
            <person name="Grimwood J."/>
            <person name="Hayes R.D."/>
            <person name="Graham S.W."/>
            <person name="Gunter L.E."/>
            <person name="McDaniel S.F."/>
            <person name="Hoernstein S.N.W."/>
            <person name="Larsson A."/>
            <person name="Li F.W."/>
            <person name="Perroud P.F."/>
            <person name="Phillips J."/>
            <person name="Ranjan P."/>
            <person name="Rokshar D.S."/>
            <person name="Rothfels C.J."/>
            <person name="Schneider L."/>
            <person name="Shu S."/>
            <person name="Stevenson D.W."/>
            <person name="Thummler F."/>
            <person name="Tillich M."/>
            <person name="Villarreal Aguilar J.C."/>
            <person name="Widiez T."/>
            <person name="Wong G.K."/>
            <person name="Wymore A."/>
            <person name="Zhang Y."/>
            <person name="Zimmer A.D."/>
            <person name="Quatrano R.S."/>
            <person name="Mayer K.F.X."/>
            <person name="Goodstein D."/>
            <person name="Casacuberta J.M."/>
            <person name="Vandepoele K."/>
            <person name="Reski R."/>
            <person name="Cuming A.C."/>
            <person name="Tuskan G.A."/>
            <person name="Maumus F."/>
            <person name="Salse J."/>
            <person name="Schmutz J."/>
            <person name="Rensing S.A."/>
        </authorList>
    </citation>
    <scope>NUCLEOTIDE SEQUENCE [LARGE SCALE GENOMIC DNA]</scope>
    <source>
        <strain evidence="3 4">cv. Gransden 2004</strain>
    </source>
</reference>
<evidence type="ECO:0000256" key="1">
    <source>
        <dbReference type="SAM" id="Coils"/>
    </source>
</evidence>
<dbReference type="Gramene" id="Pp3c3_9120V3.2">
    <property type="protein sequence ID" value="PAC:32941754.CDS.1"/>
    <property type="gene ID" value="Pp3c3_9120"/>
</dbReference>
<accession>A0A2K1KTT6</accession>
<dbReference type="InParanoid" id="A0A2K1KTT6"/>
<proteinExistence type="predicted"/>
<organism evidence="2">
    <name type="scientific">Physcomitrium patens</name>
    <name type="common">Spreading-leaved earth moss</name>
    <name type="synonym">Physcomitrella patens</name>
    <dbReference type="NCBI Taxonomy" id="3218"/>
    <lineage>
        <taxon>Eukaryota</taxon>
        <taxon>Viridiplantae</taxon>
        <taxon>Streptophyta</taxon>
        <taxon>Embryophyta</taxon>
        <taxon>Bryophyta</taxon>
        <taxon>Bryophytina</taxon>
        <taxon>Bryopsida</taxon>
        <taxon>Funariidae</taxon>
        <taxon>Funariales</taxon>
        <taxon>Funariaceae</taxon>
        <taxon>Physcomitrium</taxon>
    </lineage>
</organism>
<reference evidence="3" key="3">
    <citation type="submission" date="2020-12" db="UniProtKB">
        <authorList>
            <consortium name="EnsemblPlants"/>
        </authorList>
    </citation>
    <scope>IDENTIFICATION</scope>
</reference>
<name>A0A2K1KTT6_PHYPA</name>
<dbReference type="Gramene" id="Pp3c3_9120V3.1">
    <property type="protein sequence ID" value="PAC:32941753.CDS.1"/>
    <property type="gene ID" value="Pp3c3_9120"/>
</dbReference>
<dbReference type="AlphaFoldDB" id="A0A2K1KTT6"/>